<dbReference type="EMBL" id="UYSL01022149">
    <property type="protein sequence ID" value="VDL79925.1"/>
    <property type="molecule type" value="Genomic_DNA"/>
</dbReference>
<sequence length="264" mass="30503">MRQRQTRKEARSFRIGAGYCQLFPMPPFLVVSLLFSASVHGCPINSSEEFQQERNGLYKALFDDYNQRLPPFATFGSANRTRLSQLAIQPFMVVLDMHSLKLIRVWSPEEYCGIDRLYVERETVWVPEISVMDAHSSEDYREEYKKYVWVEDFPFDKQKCSINMAQMFPVREYVVNVRISKGVLANTTEGDGEWQTKNITVESNLTDGGDDVYQIVGFNLLESIYSLVLEKSNFEGWTQQFGSKSKMFCNHNISNPCQGNLLYA</sequence>
<evidence type="ECO:0000313" key="1">
    <source>
        <dbReference type="EMBL" id="VDL79925.1"/>
    </source>
</evidence>
<reference evidence="3" key="1">
    <citation type="submission" date="2017-02" db="UniProtKB">
        <authorList>
            <consortium name="WormBaseParasite"/>
        </authorList>
    </citation>
    <scope>IDENTIFICATION</scope>
</reference>
<protein>
    <submittedName>
        <fullName evidence="3">Neur_chan_LBD domain-containing protein</fullName>
    </submittedName>
</protein>
<dbReference type="InterPro" id="IPR036734">
    <property type="entry name" value="Neur_chan_lig-bd_sf"/>
</dbReference>
<dbReference type="Proteomes" id="UP000271162">
    <property type="component" value="Unassembled WGS sequence"/>
</dbReference>
<evidence type="ECO:0000313" key="2">
    <source>
        <dbReference type="Proteomes" id="UP000271162"/>
    </source>
</evidence>
<name>A0A0N4YHJ0_NIPBR</name>
<dbReference type="WBParaSite" id="NBR_0001632901-mRNA-1">
    <property type="protein sequence ID" value="NBR_0001632901-mRNA-1"/>
    <property type="gene ID" value="NBR_0001632901"/>
</dbReference>
<organism evidence="3">
    <name type="scientific">Nippostrongylus brasiliensis</name>
    <name type="common">Rat hookworm</name>
    <dbReference type="NCBI Taxonomy" id="27835"/>
    <lineage>
        <taxon>Eukaryota</taxon>
        <taxon>Metazoa</taxon>
        <taxon>Ecdysozoa</taxon>
        <taxon>Nematoda</taxon>
        <taxon>Chromadorea</taxon>
        <taxon>Rhabditida</taxon>
        <taxon>Rhabditina</taxon>
        <taxon>Rhabditomorpha</taxon>
        <taxon>Strongyloidea</taxon>
        <taxon>Heligmosomidae</taxon>
        <taxon>Nippostrongylus</taxon>
    </lineage>
</organism>
<accession>A0A0N4YHJ0</accession>
<reference evidence="1 2" key="2">
    <citation type="submission" date="2018-11" db="EMBL/GenBank/DDBJ databases">
        <authorList>
            <consortium name="Pathogen Informatics"/>
        </authorList>
    </citation>
    <scope>NUCLEOTIDE SEQUENCE [LARGE SCALE GENOMIC DNA]</scope>
</reference>
<evidence type="ECO:0000313" key="3">
    <source>
        <dbReference type="WBParaSite" id="NBR_0001632901-mRNA-1"/>
    </source>
</evidence>
<dbReference type="SUPFAM" id="SSF63712">
    <property type="entry name" value="Nicotinic receptor ligand binding domain-like"/>
    <property type="match status" value="1"/>
</dbReference>
<dbReference type="Gene3D" id="2.70.170.10">
    <property type="entry name" value="Neurotransmitter-gated ion-channel ligand-binding domain"/>
    <property type="match status" value="1"/>
</dbReference>
<keyword evidence="2" id="KW-1185">Reference proteome</keyword>
<dbReference type="GO" id="GO:0016020">
    <property type="term" value="C:membrane"/>
    <property type="evidence" value="ECO:0007669"/>
    <property type="project" value="InterPro"/>
</dbReference>
<gene>
    <name evidence="1" type="ORF">NBR_LOCUS16330</name>
</gene>
<proteinExistence type="predicted"/>
<dbReference type="GO" id="GO:0005230">
    <property type="term" value="F:extracellular ligand-gated monoatomic ion channel activity"/>
    <property type="evidence" value="ECO:0007669"/>
    <property type="project" value="InterPro"/>
</dbReference>
<dbReference type="STRING" id="27835.A0A0N4YHJ0"/>
<dbReference type="AlphaFoldDB" id="A0A0N4YHJ0"/>